<dbReference type="NCBIfam" id="NF001484">
    <property type="entry name" value="PRK00331.1"/>
    <property type="match status" value="1"/>
</dbReference>
<evidence type="ECO:0000256" key="6">
    <source>
        <dbReference type="ARBA" id="ARBA00022962"/>
    </source>
</evidence>
<dbReference type="SUPFAM" id="SSF53697">
    <property type="entry name" value="SIS domain"/>
    <property type="match status" value="1"/>
</dbReference>
<evidence type="ECO:0000256" key="5">
    <source>
        <dbReference type="ARBA" id="ARBA00022737"/>
    </source>
</evidence>
<feature type="domain" description="SIS" evidence="8">
    <location>
        <begin position="274"/>
        <end position="418"/>
    </location>
</feature>
<evidence type="ECO:0000313" key="10">
    <source>
        <dbReference type="Proteomes" id="UP000009376"/>
    </source>
</evidence>
<dbReference type="PROSITE" id="PS51464">
    <property type="entry name" value="SIS"/>
    <property type="match status" value="2"/>
</dbReference>
<keyword evidence="3" id="KW-0032">Aminotransferase</keyword>
<dbReference type="Pfam" id="PF13522">
    <property type="entry name" value="GATase_6"/>
    <property type="match status" value="1"/>
</dbReference>
<dbReference type="InterPro" id="IPR035490">
    <property type="entry name" value="GlmS/FrlB_SIS"/>
</dbReference>
<dbReference type="GO" id="GO:0004360">
    <property type="term" value="F:glutamine-fructose-6-phosphate transaminase (isomerizing) activity"/>
    <property type="evidence" value="ECO:0007669"/>
    <property type="project" value="UniProtKB-EC"/>
</dbReference>
<keyword evidence="5" id="KW-0677">Repeat</keyword>
<dbReference type="GO" id="GO:0006047">
    <property type="term" value="P:UDP-N-acetylglucosamine metabolic process"/>
    <property type="evidence" value="ECO:0007669"/>
    <property type="project" value="TreeGrafter"/>
</dbReference>
<comment type="catalytic activity">
    <reaction evidence="1">
        <text>D-fructose 6-phosphate + L-glutamine = D-glucosamine 6-phosphate + L-glutamate</text>
        <dbReference type="Rhea" id="RHEA:13237"/>
        <dbReference type="ChEBI" id="CHEBI:29985"/>
        <dbReference type="ChEBI" id="CHEBI:58359"/>
        <dbReference type="ChEBI" id="CHEBI:58725"/>
        <dbReference type="ChEBI" id="CHEBI:61527"/>
        <dbReference type="EC" id="2.6.1.16"/>
    </reaction>
</comment>
<dbReference type="EC" id="2.6.1.16" evidence="2"/>
<dbReference type="SUPFAM" id="SSF56235">
    <property type="entry name" value="N-terminal nucleophile aminohydrolases (Ntn hydrolases)"/>
    <property type="match status" value="1"/>
</dbReference>
<dbReference type="Proteomes" id="UP000009376">
    <property type="component" value="Unassembled WGS sequence"/>
</dbReference>
<feature type="domain" description="SIS" evidence="8">
    <location>
        <begin position="437"/>
        <end position="572"/>
    </location>
</feature>
<dbReference type="InterPro" id="IPR029055">
    <property type="entry name" value="Ntn_hydrolases_N"/>
</dbReference>
<dbReference type="CDD" id="cd05009">
    <property type="entry name" value="SIS_GlmS_GlmD_2"/>
    <property type="match status" value="1"/>
</dbReference>
<dbReference type="CDD" id="cd05008">
    <property type="entry name" value="SIS_GlmS_GlmD_1"/>
    <property type="match status" value="1"/>
</dbReference>
<feature type="domain" description="Glutamine amidotransferase type-2" evidence="7">
    <location>
        <begin position="2"/>
        <end position="216"/>
    </location>
</feature>
<dbReference type="Pfam" id="PF01380">
    <property type="entry name" value="SIS"/>
    <property type="match status" value="2"/>
</dbReference>
<dbReference type="CDD" id="cd00714">
    <property type="entry name" value="GFAT"/>
    <property type="match status" value="1"/>
</dbReference>
<dbReference type="InterPro" id="IPR017932">
    <property type="entry name" value="GATase_2_dom"/>
</dbReference>
<dbReference type="PANTHER" id="PTHR10937">
    <property type="entry name" value="GLUCOSAMINE--FRUCTOSE-6-PHOSPHATE AMINOTRANSFERASE, ISOMERIZING"/>
    <property type="match status" value="1"/>
</dbReference>
<dbReference type="InterPro" id="IPR047084">
    <property type="entry name" value="GFAT_N"/>
</dbReference>
<gene>
    <name evidence="9" type="ORF">BJBARM5_0103</name>
</gene>
<dbReference type="InterPro" id="IPR001347">
    <property type="entry name" value="SIS_dom"/>
</dbReference>
<dbReference type="GO" id="GO:0006487">
    <property type="term" value="P:protein N-linked glycosylation"/>
    <property type="evidence" value="ECO:0007669"/>
    <property type="project" value="TreeGrafter"/>
</dbReference>
<evidence type="ECO:0000256" key="4">
    <source>
        <dbReference type="ARBA" id="ARBA00022679"/>
    </source>
</evidence>
<dbReference type="InterPro" id="IPR005855">
    <property type="entry name" value="GFAT"/>
</dbReference>
<dbReference type="PANTHER" id="PTHR10937:SF0">
    <property type="entry name" value="GLUTAMINE--FRUCTOSE-6-PHOSPHATE TRANSAMINASE (ISOMERIZING)"/>
    <property type="match status" value="1"/>
</dbReference>
<dbReference type="InterPro" id="IPR035466">
    <property type="entry name" value="GlmS/AgaS_SIS"/>
</dbReference>
<dbReference type="Gene3D" id="3.60.20.10">
    <property type="entry name" value="Glutamine Phosphoribosylpyrophosphate, subunit 1, domain 1"/>
    <property type="match status" value="1"/>
</dbReference>
<dbReference type="AlphaFoldDB" id="D6GUG6"/>
<dbReference type="NCBIfam" id="TIGR01135">
    <property type="entry name" value="glmS"/>
    <property type="match status" value="1"/>
</dbReference>
<dbReference type="InterPro" id="IPR046348">
    <property type="entry name" value="SIS_dom_sf"/>
</dbReference>
<reference evidence="9 10" key="1">
    <citation type="journal article" date="2010" name="Proc. Natl. Acad. Sci. U.S.A.">
        <title>Enigmatic, ultrasmall, uncultivated Archaea.</title>
        <authorList>
            <person name="Baker B.J."/>
            <person name="Comolli L.R."/>
            <person name="Dick G.J."/>
            <person name="Hauser L.J."/>
            <person name="Hyatt D."/>
            <person name="Dill B.D."/>
            <person name="Land M.L."/>
            <person name="Verberkmoes N.C."/>
            <person name="Hettich R.L."/>
            <person name="Banfield J.F."/>
        </authorList>
    </citation>
    <scope>NUCLEOTIDE SEQUENCE [LARGE SCALE GENOMIC DNA]</scope>
</reference>
<dbReference type="EMBL" id="GG745546">
    <property type="protein sequence ID" value="EFD93094.1"/>
    <property type="molecule type" value="Genomic_DNA"/>
</dbReference>
<evidence type="ECO:0000256" key="1">
    <source>
        <dbReference type="ARBA" id="ARBA00001031"/>
    </source>
</evidence>
<proteinExistence type="predicted"/>
<evidence type="ECO:0000259" key="7">
    <source>
        <dbReference type="PROSITE" id="PS51278"/>
    </source>
</evidence>
<evidence type="ECO:0000256" key="3">
    <source>
        <dbReference type="ARBA" id="ARBA00022576"/>
    </source>
</evidence>
<evidence type="ECO:0000256" key="2">
    <source>
        <dbReference type="ARBA" id="ARBA00012916"/>
    </source>
</evidence>
<organism evidence="9 10">
    <name type="scientific">Candidatus Parvarchaeum acidophilus ARMAN-5</name>
    <dbReference type="NCBI Taxonomy" id="662762"/>
    <lineage>
        <taxon>Archaea</taxon>
        <taxon>Candidatus Parvarchaeota</taxon>
        <taxon>Candidatus Parvarchaeum</taxon>
    </lineage>
</organism>
<dbReference type="GO" id="GO:0097367">
    <property type="term" value="F:carbohydrate derivative binding"/>
    <property type="evidence" value="ECO:0007669"/>
    <property type="project" value="InterPro"/>
</dbReference>
<name>D6GUG6_PARA5</name>
<keyword evidence="4 9" id="KW-0808">Transferase</keyword>
<dbReference type="Gene3D" id="3.40.50.10490">
    <property type="entry name" value="Glucose-6-phosphate isomerase like protein, domain 1"/>
    <property type="match status" value="2"/>
</dbReference>
<evidence type="ECO:0000313" key="9">
    <source>
        <dbReference type="EMBL" id="EFD93094.1"/>
    </source>
</evidence>
<protein>
    <recommendedName>
        <fullName evidence="2">glutamine--fructose-6-phosphate transaminase (isomerizing)</fullName>
        <ecNumber evidence="2">2.6.1.16</ecNumber>
    </recommendedName>
</protein>
<evidence type="ECO:0000259" key="8">
    <source>
        <dbReference type="PROSITE" id="PS51464"/>
    </source>
</evidence>
<dbReference type="GO" id="GO:0006002">
    <property type="term" value="P:fructose 6-phosphate metabolic process"/>
    <property type="evidence" value="ECO:0007669"/>
    <property type="project" value="TreeGrafter"/>
</dbReference>
<accession>D6GUG6</accession>
<sequence>MCGIIGYVGSENSIPLVLDGIKGLEYRGYDSFGCAIKTGNKIEILKDIGRINKVIAGQSIDKRLSSMSMAHTRWATNGGVTKENAHPLADCSGKIAVVHNGIIENFSDLKKDMQNHSFISDTDTEVLPHMIEEEMANGKSFEDSVVSVSNKIKGFSSFVAMNSDSDSLVAVKNGSPLVLGIRDKGVFVSSDVPSFLNYTNKVVYLFDGDVVSINTTGFKVLKSNSSSHKVNIVNFSPKDVDKGKNKHFMIKEILEQHELITKLANSDISYLREPASIMSLAKKIYIIGSGSSFHAGLMAANILRDFGRDATALQPQDLYNYSKLITDEDVIMLISQSGETMDIIEALPLIKNNKKIGIINTEGSTLSNSVDYFINMNAGHEKGVAATKTFIISAILATLISMFSINQETEAVNDLKLLDINLYNLFVPSVYDAIKKTASEIKKETNLFFLGRGNDYISALEASLKMKEISYIHAEAIDSATFKHGPLALISKGTYSIANVSDRFKELEINNLKEIKARNGKIIGIANERLDIFDSFIRSQSAGIFSFVPQVIISQLLAYYVSVSKHIDPDHPRNLAKSGNNKVDKLFYS</sequence>
<dbReference type="PROSITE" id="PS51278">
    <property type="entry name" value="GATASE_TYPE_2"/>
    <property type="match status" value="1"/>
</dbReference>
<keyword evidence="6 9" id="KW-0315">Glutamine amidotransferase</keyword>